<reference evidence="1 2" key="1">
    <citation type="submission" date="2018-06" db="EMBL/GenBank/DDBJ databases">
        <authorList>
            <consortium name="Pathogen Informatics"/>
            <person name="Doyle S."/>
        </authorList>
    </citation>
    <scope>NUCLEOTIDE SEQUENCE [LARGE SCALE GENOMIC DNA]</scope>
    <source>
        <strain evidence="1 2">NCTC12475</strain>
    </source>
</reference>
<dbReference type="EMBL" id="UFVD01000001">
    <property type="protein sequence ID" value="SUX10402.1"/>
    <property type="molecule type" value="Genomic_DNA"/>
</dbReference>
<dbReference type="GeneID" id="93091032"/>
<sequence length="174" mass="20088">MTYSLIKPKKKPIFSLFSRIWIGFIVFVFIALVSSNLFIKYQNNTLSEKTKQMNSKYAETIDKIHQSEQQITTLTKQKNAANSIYATNLILKQSIKNLFDLVPDSITLDEVYMDKTTLIIKGVTPTKNVFEMLLAVPLKSIFTTSNTTFYQTKNGWLNFVNTNKIDDYGIYDER</sequence>
<dbReference type="Proteomes" id="UP000254920">
    <property type="component" value="Unassembled WGS sequence"/>
</dbReference>
<evidence type="ECO:0000313" key="1">
    <source>
        <dbReference type="EMBL" id="SUX10402.1"/>
    </source>
</evidence>
<keyword evidence="2" id="KW-1185">Reference proteome</keyword>
<proteinExistence type="predicted"/>
<evidence type="ECO:0000313" key="2">
    <source>
        <dbReference type="Proteomes" id="UP000254920"/>
    </source>
</evidence>
<organism evidence="1 2">
    <name type="scientific">Campylobacter sputorum subsp. sputorum</name>
    <dbReference type="NCBI Taxonomy" id="32024"/>
    <lineage>
        <taxon>Bacteria</taxon>
        <taxon>Pseudomonadati</taxon>
        <taxon>Campylobacterota</taxon>
        <taxon>Epsilonproteobacteria</taxon>
        <taxon>Campylobacterales</taxon>
        <taxon>Campylobacteraceae</taxon>
        <taxon>Campylobacter</taxon>
    </lineage>
</organism>
<dbReference type="RefSeq" id="WP_089182815.1">
    <property type="nucleotide sequence ID" value="NZ_CP043427.1"/>
</dbReference>
<dbReference type="OrthoDB" id="5372783at2"/>
<protein>
    <submittedName>
        <fullName evidence="1">Membrane protein</fullName>
    </submittedName>
</protein>
<dbReference type="AlphaFoldDB" id="A0A381DI80"/>
<name>A0A381DI80_9BACT</name>
<dbReference type="STRING" id="32024.GCA_000788295_00721"/>
<gene>
    <name evidence="1" type="ORF">NCTC12475_00592</name>
</gene>
<accession>A0A381DI80</accession>